<comment type="similarity">
    <text evidence="1">Belongs to the gamma-glutamyltransferase family.</text>
</comment>
<keyword evidence="4" id="KW-0865">Zymogen</keyword>
<evidence type="ECO:0000256" key="2">
    <source>
        <dbReference type="ARBA" id="ARBA00022679"/>
    </source>
</evidence>
<organism evidence="5 6">
    <name type="scientific">Paraburkholderia dipogonis</name>
    <dbReference type="NCBI Taxonomy" id="1211383"/>
    <lineage>
        <taxon>Bacteria</taxon>
        <taxon>Pseudomonadati</taxon>
        <taxon>Pseudomonadota</taxon>
        <taxon>Betaproteobacteria</taxon>
        <taxon>Burkholderiales</taxon>
        <taxon>Burkholderiaceae</taxon>
        <taxon>Paraburkholderia</taxon>
    </lineage>
</organism>
<gene>
    <name evidence="5" type="ORF">E2553_24830</name>
</gene>
<proteinExistence type="inferred from homology"/>
<name>A0A4Y8MY88_9BURK</name>
<dbReference type="PANTHER" id="PTHR43199:SF1">
    <property type="entry name" value="GLUTATHIONE HYDROLASE PROENZYME"/>
    <property type="match status" value="1"/>
</dbReference>
<reference evidence="5 6" key="1">
    <citation type="submission" date="2019-03" db="EMBL/GenBank/DDBJ databases">
        <title>Complete Genome Sequence of Paraburkholderia dipogonis ICMP 19430T, a Nitrogen-fixing Symbiont of the South African Invasive Legume Dipogon lignosus in New Zealand.</title>
        <authorList>
            <person name="De Meyer S.E."/>
        </authorList>
    </citation>
    <scope>NUCLEOTIDE SEQUENCE [LARGE SCALE GENOMIC DNA]</scope>
    <source>
        <strain evidence="5 6">ICMP 19430</strain>
    </source>
</reference>
<dbReference type="InterPro" id="IPR043137">
    <property type="entry name" value="GGT_ssub_C"/>
</dbReference>
<sequence>MSIRIPSMIPFNPTEYPIHHWTVRKPAVESARGVVASQAYDASAAGTSILEAGGNAVDAAVATAFALAAVEPWNSGLGGIGFALVHKSDEGRAHSVHFGPVAPSRISPGFFPLTGKPGNDLFPWPQVNDDANAHGPLSFCLPTAVAGYGLMLERWGTMPIKEVVAPAIALAKRGLSLDWFTTLMLAQAAPLLRKYQTSSQIFLKDGLPPVPPYQGTPGFMSLGQLPATLEQIGRGGWRDFYEGAIAQSVVADIASLGGLIDADELRLYRPDVHAPIAVPWHGSTIQLSSGLNAGPTLAHLFDLLSRGAAKSPAQDTPSGEWYADLARAMRAAYAHRLETVGDVEPKEQGCTSHLSVCDASGSMVSMTTTLLSSMGSRVTLPNTGLVMNNGILWFDPRPGNVNSVGPSKRPLTNMCPAIVSRDGTPTLAAGAAGGRRIMAAVAQILLLVHDFDMNVEEAGHWPRIDVSGPDMVTADRRFDTKILEALRAAGPLEVVDHNVLPINFARPSIVDRRSGDVARGISDAYSPWSAALGAR</sequence>
<dbReference type="EMBL" id="SNVI01000002">
    <property type="protein sequence ID" value="TFE42263.1"/>
    <property type="molecule type" value="Genomic_DNA"/>
</dbReference>
<dbReference type="PRINTS" id="PR01210">
    <property type="entry name" value="GGTRANSPTASE"/>
</dbReference>
<dbReference type="AlphaFoldDB" id="A0A4Y8MY88"/>
<keyword evidence="3" id="KW-0378">Hydrolase</keyword>
<evidence type="ECO:0000313" key="6">
    <source>
        <dbReference type="Proteomes" id="UP000297385"/>
    </source>
</evidence>
<accession>A0A4Y8MY88</accession>
<evidence type="ECO:0000313" key="5">
    <source>
        <dbReference type="EMBL" id="TFE42263.1"/>
    </source>
</evidence>
<dbReference type="InterPro" id="IPR029055">
    <property type="entry name" value="Ntn_hydrolases_N"/>
</dbReference>
<comment type="caution">
    <text evidence="5">The sequence shown here is derived from an EMBL/GenBank/DDBJ whole genome shotgun (WGS) entry which is preliminary data.</text>
</comment>
<evidence type="ECO:0000256" key="4">
    <source>
        <dbReference type="ARBA" id="ARBA00023145"/>
    </source>
</evidence>
<dbReference type="PANTHER" id="PTHR43199">
    <property type="entry name" value="GLUTATHIONE HYDROLASE"/>
    <property type="match status" value="1"/>
</dbReference>
<evidence type="ECO:0000256" key="1">
    <source>
        <dbReference type="ARBA" id="ARBA00009381"/>
    </source>
</evidence>
<dbReference type="Pfam" id="PF01019">
    <property type="entry name" value="G_glu_transpept"/>
    <property type="match status" value="2"/>
</dbReference>
<dbReference type="Proteomes" id="UP000297385">
    <property type="component" value="Unassembled WGS sequence"/>
</dbReference>
<evidence type="ECO:0008006" key="7">
    <source>
        <dbReference type="Google" id="ProtNLM"/>
    </source>
</evidence>
<dbReference type="Gene3D" id="3.60.20.40">
    <property type="match status" value="1"/>
</dbReference>
<protein>
    <recommendedName>
        <fullName evidence="7">Gamma-glutamyltransferase</fullName>
    </recommendedName>
</protein>
<dbReference type="SUPFAM" id="SSF56235">
    <property type="entry name" value="N-terminal nucleophile aminohydrolases (Ntn hydrolases)"/>
    <property type="match status" value="1"/>
</dbReference>
<dbReference type="GO" id="GO:0016787">
    <property type="term" value="F:hydrolase activity"/>
    <property type="evidence" value="ECO:0007669"/>
    <property type="project" value="UniProtKB-KW"/>
</dbReference>
<keyword evidence="2" id="KW-0808">Transferase</keyword>
<evidence type="ECO:0000256" key="3">
    <source>
        <dbReference type="ARBA" id="ARBA00022801"/>
    </source>
</evidence>
<dbReference type="GO" id="GO:0016740">
    <property type="term" value="F:transferase activity"/>
    <property type="evidence" value="ECO:0007669"/>
    <property type="project" value="UniProtKB-KW"/>
</dbReference>
<dbReference type="InterPro" id="IPR051792">
    <property type="entry name" value="GGT_bact"/>
</dbReference>